<comment type="caution">
    <text evidence="5">The sequence shown here is derived from an EMBL/GenBank/DDBJ whole genome shotgun (WGS) entry which is preliminary data.</text>
</comment>
<dbReference type="InterPro" id="IPR029016">
    <property type="entry name" value="GAF-like_dom_sf"/>
</dbReference>
<keyword evidence="3" id="KW-0804">Transcription</keyword>
<keyword evidence="1" id="KW-0805">Transcription regulation</keyword>
<dbReference type="Proteomes" id="UP000248706">
    <property type="component" value="Unassembled WGS sequence"/>
</dbReference>
<dbReference type="GO" id="GO:0006355">
    <property type="term" value="P:regulation of DNA-templated transcription"/>
    <property type="evidence" value="ECO:0007669"/>
    <property type="project" value="InterPro"/>
</dbReference>
<gene>
    <name evidence="5" type="ORF">A4R35_01470</name>
</gene>
<keyword evidence="2" id="KW-0238">DNA-binding</keyword>
<dbReference type="AlphaFoldDB" id="A0A328VF68"/>
<dbReference type="EMBL" id="MCIF01000002">
    <property type="protein sequence ID" value="RAQ94183.1"/>
    <property type="molecule type" value="Genomic_DNA"/>
</dbReference>
<name>A0A328VF68_9CHLR</name>
<organism evidence="5 6">
    <name type="scientific">Thermogemmatispora tikiterensis</name>
    <dbReference type="NCBI Taxonomy" id="1825093"/>
    <lineage>
        <taxon>Bacteria</taxon>
        <taxon>Bacillati</taxon>
        <taxon>Chloroflexota</taxon>
        <taxon>Ktedonobacteria</taxon>
        <taxon>Thermogemmatisporales</taxon>
        <taxon>Thermogemmatisporaceae</taxon>
        <taxon>Thermogemmatispora</taxon>
    </lineage>
</organism>
<dbReference type="RefSeq" id="WP_223258140.1">
    <property type="nucleotide sequence ID" value="NZ_MCIF01000002.1"/>
</dbReference>
<feature type="domain" description="HTH luxR-type" evidence="4">
    <location>
        <begin position="291"/>
        <end position="356"/>
    </location>
</feature>
<protein>
    <recommendedName>
        <fullName evidence="4">HTH luxR-type domain-containing protein</fullName>
    </recommendedName>
</protein>
<dbReference type="GO" id="GO:0003677">
    <property type="term" value="F:DNA binding"/>
    <property type="evidence" value="ECO:0007669"/>
    <property type="project" value="UniProtKB-KW"/>
</dbReference>
<dbReference type="Gene3D" id="1.10.10.10">
    <property type="entry name" value="Winged helix-like DNA-binding domain superfamily/Winged helix DNA-binding domain"/>
    <property type="match status" value="1"/>
</dbReference>
<dbReference type="InterPro" id="IPR036388">
    <property type="entry name" value="WH-like_DNA-bd_sf"/>
</dbReference>
<keyword evidence="6" id="KW-1185">Reference proteome</keyword>
<proteinExistence type="predicted"/>
<dbReference type="InterPro" id="IPR016032">
    <property type="entry name" value="Sig_transdc_resp-reg_C-effctor"/>
</dbReference>
<dbReference type="CDD" id="cd06170">
    <property type="entry name" value="LuxR_C_like"/>
    <property type="match status" value="1"/>
</dbReference>
<dbReference type="Gene3D" id="3.30.450.40">
    <property type="match status" value="1"/>
</dbReference>
<dbReference type="PROSITE" id="PS00622">
    <property type="entry name" value="HTH_LUXR_1"/>
    <property type="match status" value="1"/>
</dbReference>
<evidence type="ECO:0000256" key="2">
    <source>
        <dbReference type="ARBA" id="ARBA00023125"/>
    </source>
</evidence>
<dbReference type="PANTHER" id="PTHR44688:SF16">
    <property type="entry name" value="DNA-BINDING TRANSCRIPTIONAL ACTIVATOR DEVR_DOSR"/>
    <property type="match status" value="1"/>
</dbReference>
<dbReference type="InterPro" id="IPR000792">
    <property type="entry name" value="Tscrpt_reg_LuxR_C"/>
</dbReference>
<accession>A0A328VF68</accession>
<reference evidence="5 6" key="1">
    <citation type="submission" date="2016-08" db="EMBL/GenBank/DDBJ databases">
        <title>Analysis of Carbohydrate Active Enzymes in Thermogemmatispora T81 Reveals Carbohydrate Degradation Ability.</title>
        <authorList>
            <person name="Tomazini A."/>
            <person name="Lal S."/>
            <person name="Stott M."/>
            <person name="Henrissat B."/>
            <person name="Polikarpov I."/>
            <person name="Sparling R."/>
            <person name="Levin D.B."/>
        </authorList>
    </citation>
    <scope>NUCLEOTIDE SEQUENCE [LARGE SCALE GENOMIC DNA]</scope>
    <source>
        <strain evidence="5 6">T81</strain>
    </source>
</reference>
<evidence type="ECO:0000256" key="1">
    <source>
        <dbReference type="ARBA" id="ARBA00023015"/>
    </source>
</evidence>
<dbReference type="PRINTS" id="PR00038">
    <property type="entry name" value="HTHLUXR"/>
</dbReference>
<evidence type="ECO:0000259" key="4">
    <source>
        <dbReference type="PROSITE" id="PS50043"/>
    </source>
</evidence>
<dbReference type="SMART" id="SM00421">
    <property type="entry name" value="HTH_LUXR"/>
    <property type="match status" value="1"/>
</dbReference>
<dbReference type="SUPFAM" id="SSF46894">
    <property type="entry name" value="C-terminal effector domain of the bipartite response regulators"/>
    <property type="match status" value="1"/>
</dbReference>
<evidence type="ECO:0000256" key="3">
    <source>
        <dbReference type="ARBA" id="ARBA00023163"/>
    </source>
</evidence>
<evidence type="ECO:0000313" key="5">
    <source>
        <dbReference type="EMBL" id="RAQ94183.1"/>
    </source>
</evidence>
<dbReference type="PANTHER" id="PTHR44688">
    <property type="entry name" value="DNA-BINDING TRANSCRIPTIONAL ACTIVATOR DEVR_DOSR"/>
    <property type="match status" value="1"/>
</dbReference>
<dbReference type="Pfam" id="PF00196">
    <property type="entry name" value="GerE"/>
    <property type="match status" value="1"/>
</dbReference>
<evidence type="ECO:0000313" key="6">
    <source>
        <dbReference type="Proteomes" id="UP000248706"/>
    </source>
</evidence>
<dbReference type="PROSITE" id="PS50043">
    <property type="entry name" value="HTH_LUXR_2"/>
    <property type="match status" value="1"/>
</dbReference>
<sequence length="374" mass="41548">MQRQSAERVRREIIRLCHAGLDSRTLRLELIKQLRKVIPIDVFFFTTADPATLLFTGAVVDEILERATPQFLQNEFLQDDVNKFSWLARSATPIGGLIQATRSELEQSPRYRDILAPLALGDELRAALITGGTCWGFMCLHRDRSSPHFTTAEAAFLGRLTPHMAEGLRTALLLKSTARSHVPDEPGLLLLAEDLSVVAITPAAERWLVEVAEVDWPRKQALPSAVSAVVARLQAIEQGMDAEGTLMPRVRLRTVSGHWLVLHASRLSGPSMPGPIAVIFEVARPVEIAPLIAQAYDLSRREGEIMQSVLRGWSTAEIANAFHISSDTVQDHLKAIFEKVGVRSRRELVGQLFAQQYQPRILSSRDLGADGWFT</sequence>
<dbReference type="SUPFAM" id="SSF55781">
    <property type="entry name" value="GAF domain-like"/>
    <property type="match status" value="1"/>
</dbReference>